<dbReference type="InterPro" id="IPR019658">
    <property type="entry name" value="DUF2515"/>
</dbReference>
<proteinExistence type="predicted"/>
<sequence length="331" mass="39866">MTQNLVKYYTKRRVKQPFSVDDHRTLQSVEKLKSINNKDNLTRTAAYLSYYKSHKNILWALLASMVSRNAGWNMTDLQHEPYLRWLSARARTTLFHTYERPNWLIFDDAYPQLLIYEQSLNMGRPLFYLLKAFGVSLFMEIEWEYYWRSGDDRRLCTALIVNEQHVIEKPVLKHPYYHHQVFDHLTFWLQERLRINAVVFPDLKGKLYGFSTVNFRQVGERILLGKRLFTVLFDKPEATRIQAFAESVPHTGSRWDYEQFRQASVKRDTETLRELFPAITHRRLTPTDWFDGHYKREWFCPPYTPPYDLTAWYRKKRRRLNMVGRLVGLEH</sequence>
<evidence type="ECO:0000313" key="1">
    <source>
        <dbReference type="EMBL" id="MFC4617766.1"/>
    </source>
</evidence>
<dbReference type="Proteomes" id="UP001596022">
    <property type="component" value="Unassembled WGS sequence"/>
</dbReference>
<gene>
    <name evidence="1" type="ORF">ACFO4N_03380</name>
</gene>
<reference evidence="2" key="1">
    <citation type="journal article" date="2019" name="Int. J. Syst. Evol. Microbiol.">
        <title>The Global Catalogue of Microorganisms (GCM) 10K type strain sequencing project: providing services to taxonomists for standard genome sequencing and annotation.</title>
        <authorList>
            <consortium name="The Broad Institute Genomics Platform"/>
            <consortium name="The Broad Institute Genome Sequencing Center for Infectious Disease"/>
            <person name="Wu L."/>
            <person name="Ma J."/>
        </authorList>
    </citation>
    <scope>NUCLEOTIDE SEQUENCE [LARGE SCALE GENOMIC DNA]</scope>
    <source>
        <strain evidence="2">CGMCC 1.16306</strain>
    </source>
</reference>
<dbReference type="Pfam" id="PF10720">
    <property type="entry name" value="DUF2515"/>
    <property type="match status" value="1"/>
</dbReference>
<comment type="caution">
    <text evidence="1">The sequence shown here is derived from an EMBL/GenBank/DDBJ whole genome shotgun (WGS) entry which is preliminary data.</text>
</comment>
<evidence type="ECO:0000313" key="2">
    <source>
        <dbReference type="Proteomes" id="UP001596022"/>
    </source>
</evidence>
<organism evidence="1 2">
    <name type="scientific">Camelliibacillus cellulosilyticus</name>
    <dbReference type="NCBI Taxonomy" id="2174486"/>
    <lineage>
        <taxon>Bacteria</taxon>
        <taxon>Bacillati</taxon>
        <taxon>Bacillota</taxon>
        <taxon>Bacilli</taxon>
        <taxon>Bacillales</taxon>
        <taxon>Sporolactobacillaceae</taxon>
        <taxon>Camelliibacillus</taxon>
    </lineage>
</organism>
<accession>A0ABV9GKJ0</accession>
<dbReference type="EMBL" id="JBHSFW010000001">
    <property type="protein sequence ID" value="MFC4617766.1"/>
    <property type="molecule type" value="Genomic_DNA"/>
</dbReference>
<name>A0ABV9GKJ0_9BACL</name>
<protein>
    <submittedName>
        <fullName evidence="1">DUF2515 family protein</fullName>
    </submittedName>
</protein>
<keyword evidence="2" id="KW-1185">Reference proteome</keyword>
<dbReference type="RefSeq" id="WP_376844792.1">
    <property type="nucleotide sequence ID" value="NZ_JBHSFW010000001.1"/>
</dbReference>